<dbReference type="Gene3D" id="3.40.50.300">
    <property type="entry name" value="P-loop containing nucleotide triphosphate hydrolases"/>
    <property type="match status" value="1"/>
</dbReference>
<dbReference type="EMBL" id="JACFYJ010000191">
    <property type="protein sequence ID" value="MEI6003366.1"/>
    <property type="molecule type" value="Genomic_DNA"/>
</dbReference>
<name>A0ABU8J649_9BURK</name>
<dbReference type="RefSeq" id="WP_336602904.1">
    <property type="nucleotide sequence ID" value="NZ_JACFYJ010000191.1"/>
</dbReference>
<dbReference type="SMART" id="SM00382">
    <property type="entry name" value="AAA"/>
    <property type="match status" value="1"/>
</dbReference>
<evidence type="ECO:0000256" key="1">
    <source>
        <dbReference type="ARBA" id="ARBA00005417"/>
    </source>
</evidence>
<dbReference type="InterPro" id="IPR003593">
    <property type="entry name" value="AAA+_ATPase"/>
</dbReference>
<dbReference type="InterPro" id="IPR027417">
    <property type="entry name" value="P-loop_NTPase"/>
</dbReference>
<gene>
    <name evidence="9" type="ORF">H3V53_41725</name>
</gene>
<keyword evidence="2" id="KW-0813">Transport</keyword>
<dbReference type="PANTHER" id="PTHR43820:SF5">
    <property type="entry name" value="HIGH-AFFINITY BRANCHED-CHAIN AMINO ACID TRANSPORT ATP-BINDING PROTEIN"/>
    <property type="match status" value="1"/>
</dbReference>
<keyword evidence="7" id="KW-0029">Amino-acid transport</keyword>
<evidence type="ECO:0000313" key="10">
    <source>
        <dbReference type="Proteomes" id="UP001386437"/>
    </source>
</evidence>
<proteinExistence type="inferred from homology"/>
<reference evidence="9 10" key="1">
    <citation type="journal article" date="2022" name="Arch. Microbiol.">
        <title>Paraburkholderia bengalensis sp. nov. isolated from roots of Oryza sativa, IR64.</title>
        <authorList>
            <person name="Nag P."/>
            <person name="Mondal N."/>
            <person name="Sarkar J."/>
            <person name="Das S."/>
        </authorList>
    </citation>
    <scope>NUCLEOTIDE SEQUENCE [LARGE SCALE GENOMIC DNA]</scope>
    <source>
        <strain evidence="9 10">IR64_4_BI</strain>
    </source>
</reference>
<keyword evidence="10" id="KW-1185">Reference proteome</keyword>
<evidence type="ECO:0000256" key="3">
    <source>
        <dbReference type="ARBA" id="ARBA00022475"/>
    </source>
</evidence>
<dbReference type="Pfam" id="PF00005">
    <property type="entry name" value="ABC_tran"/>
    <property type="match status" value="1"/>
</dbReference>
<dbReference type="PANTHER" id="PTHR43820">
    <property type="entry name" value="HIGH-AFFINITY BRANCHED-CHAIN AMINO ACID TRANSPORT ATP-BINDING PROTEIN LIVF"/>
    <property type="match status" value="1"/>
</dbReference>
<keyword evidence="3" id="KW-1003">Cell membrane</keyword>
<evidence type="ECO:0000256" key="2">
    <source>
        <dbReference type="ARBA" id="ARBA00022448"/>
    </source>
</evidence>
<comment type="similarity">
    <text evidence="1">Belongs to the ABC transporter superfamily.</text>
</comment>
<feature type="domain" description="ABC transporter" evidence="8">
    <location>
        <begin position="1"/>
        <end position="206"/>
    </location>
</feature>
<evidence type="ECO:0000256" key="7">
    <source>
        <dbReference type="ARBA" id="ARBA00022970"/>
    </source>
</evidence>
<dbReference type="InterPro" id="IPR052156">
    <property type="entry name" value="BCAA_Transport_ATP-bd_LivF"/>
</dbReference>
<evidence type="ECO:0000259" key="8">
    <source>
        <dbReference type="PROSITE" id="PS50893"/>
    </source>
</evidence>
<protein>
    <submittedName>
        <fullName evidence="9">ATP-binding cassette domain-containing protein</fullName>
    </submittedName>
</protein>
<keyword evidence="4" id="KW-0997">Cell inner membrane</keyword>
<dbReference type="SUPFAM" id="SSF52540">
    <property type="entry name" value="P-loop containing nucleoside triphosphate hydrolases"/>
    <property type="match status" value="1"/>
</dbReference>
<sequence>MILSGIDLQVDVGECVAMLGRSGSGKTTLARALYGAIPCRRGVIRFMDEVVTSEAAYERANRGIAYVPQGRQIFLELSVMENLVLDAYAAQFDKTRTDRAVEKLLEYFHTLKPKLKDLGGGLNAGQQQLLAVARALMSEPKILLLDEPSDGVDPSLLDEIAATVKKNLERDRPCGTHVRAKPSVRKKTCCARVRDSGRCYQTKCSH</sequence>
<evidence type="ECO:0000256" key="4">
    <source>
        <dbReference type="ARBA" id="ARBA00022519"/>
    </source>
</evidence>
<dbReference type="Proteomes" id="UP001386437">
    <property type="component" value="Unassembled WGS sequence"/>
</dbReference>
<keyword evidence="4" id="KW-0472">Membrane</keyword>
<keyword evidence="5" id="KW-0547">Nucleotide-binding</keyword>
<evidence type="ECO:0000313" key="9">
    <source>
        <dbReference type="EMBL" id="MEI6003366.1"/>
    </source>
</evidence>
<accession>A0ABU8J649</accession>
<evidence type="ECO:0000256" key="5">
    <source>
        <dbReference type="ARBA" id="ARBA00022741"/>
    </source>
</evidence>
<comment type="caution">
    <text evidence="9">The sequence shown here is derived from an EMBL/GenBank/DDBJ whole genome shotgun (WGS) entry which is preliminary data.</text>
</comment>
<organism evidence="9 10">
    <name type="scientific">Paraburkholderia bengalensis</name>
    <dbReference type="NCBI Taxonomy" id="2747562"/>
    <lineage>
        <taxon>Bacteria</taxon>
        <taxon>Pseudomonadati</taxon>
        <taxon>Pseudomonadota</taxon>
        <taxon>Betaproteobacteria</taxon>
        <taxon>Burkholderiales</taxon>
        <taxon>Burkholderiaceae</taxon>
        <taxon>Paraburkholderia</taxon>
    </lineage>
</organism>
<dbReference type="GO" id="GO:0005524">
    <property type="term" value="F:ATP binding"/>
    <property type="evidence" value="ECO:0007669"/>
    <property type="project" value="UniProtKB-KW"/>
</dbReference>
<dbReference type="InterPro" id="IPR003439">
    <property type="entry name" value="ABC_transporter-like_ATP-bd"/>
</dbReference>
<keyword evidence="6 9" id="KW-0067">ATP-binding</keyword>
<evidence type="ECO:0000256" key="6">
    <source>
        <dbReference type="ARBA" id="ARBA00022840"/>
    </source>
</evidence>
<dbReference type="PROSITE" id="PS50893">
    <property type="entry name" value="ABC_TRANSPORTER_2"/>
    <property type="match status" value="1"/>
</dbReference>